<dbReference type="Gene3D" id="3.40.1010.10">
    <property type="entry name" value="Cobalt-precorrin-4 Transmethylase, Domain 1"/>
    <property type="match status" value="1"/>
</dbReference>
<dbReference type="EMBL" id="FNQN01000005">
    <property type="protein sequence ID" value="SEA35441.1"/>
    <property type="molecule type" value="Genomic_DNA"/>
</dbReference>
<dbReference type="Proteomes" id="UP000199409">
    <property type="component" value="Unassembled WGS sequence"/>
</dbReference>
<evidence type="ECO:0000259" key="6">
    <source>
        <dbReference type="Pfam" id="PF00590"/>
    </source>
</evidence>
<evidence type="ECO:0000313" key="8">
    <source>
        <dbReference type="Proteomes" id="UP000199409"/>
    </source>
</evidence>
<proteinExistence type="predicted"/>
<keyword evidence="8" id="KW-1185">Reference proteome</keyword>
<evidence type="ECO:0000256" key="4">
    <source>
        <dbReference type="ARBA" id="ARBA00022679"/>
    </source>
</evidence>
<keyword evidence="2" id="KW-0169">Cobalamin biosynthesis</keyword>
<dbReference type="GO" id="GO:0008168">
    <property type="term" value="F:methyltransferase activity"/>
    <property type="evidence" value="ECO:0007669"/>
    <property type="project" value="UniProtKB-KW"/>
</dbReference>
<comment type="pathway">
    <text evidence="1">Cofactor biosynthesis; adenosylcobalamin biosynthesis.</text>
</comment>
<dbReference type="InterPro" id="IPR014776">
    <property type="entry name" value="4pyrrole_Mease_sub2"/>
</dbReference>
<dbReference type="InterPro" id="IPR035996">
    <property type="entry name" value="4pyrrol_Methylase_sf"/>
</dbReference>
<dbReference type="Pfam" id="PF00590">
    <property type="entry name" value="TP_methylase"/>
    <property type="match status" value="1"/>
</dbReference>
<feature type="domain" description="Tetrapyrrole methylase" evidence="6">
    <location>
        <begin position="3"/>
        <end position="205"/>
    </location>
</feature>
<dbReference type="InterPro" id="IPR014777">
    <property type="entry name" value="4pyrrole_Mease_sub1"/>
</dbReference>
<keyword evidence="4 7" id="KW-0808">Transferase</keyword>
<sequence>MFVIGIGPGNPQDRTHRAERAVSCCSTIVGYAPYVESIADLCEGKDTYTSGMMQEADRCRMALQKAVAGATVALVSSGDAGVYGMAGLAMEMAAAENLSVEIEVVAGVSAANAAAAQLGAPLMLDSATISLSDLLVPWETIITRLQAVAAADMVVSLYNPRSKKRVRQLEEAAAIFRHYRPGTTPVGIVTAAGDKNQQVVYSDLEHFLDEEIGMRSLVIIGNSTTRLIDGRMVTPRGYYR</sequence>
<keyword evidence="3 7" id="KW-0489">Methyltransferase</keyword>
<dbReference type="AlphaFoldDB" id="A0A1H4AI75"/>
<dbReference type="InterPro" id="IPR006363">
    <property type="entry name" value="Cbl_synth_CobJ/CibH_dom"/>
</dbReference>
<dbReference type="UniPathway" id="UPA00148"/>
<organism evidence="7 8">
    <name type="scientific">Desulfuromusa kysingii</name>
    <dbReference type="NCBI Taxonomy" id="37625"/>
    <lineage>
        <taxon>Bacteria</taxon>
        <taxon>Pseudomonadati</taxon>
        <taxon>Thermodesulfobacteriota</taxon>
        <taxon>Desulfuromonadia</taxon>
        <taxon>Desulfuromonadales</taxon>
        <taxon>Geopsychrobacteraceae</taxon>
        <taxon>Desulfuromusa</taxon>
    </lineage>
</organism>
<dbReference type="RefSeq" id="WP_092347188.1">
    <property type="nucleotide sequence ID" value="NZ_FNQN01000005.1"/>
</dbReference>
<name>A0A1H4AI75_9BACT</name>
<gene>
    <name evidence="7" type="ORF">SAMN05660420_01844</name>
</gene>
<evidence type="ECO:0000313" key="7">
    <source>
        <dbReference type="EMBL" id="SEA35441.1"/>
    </source>
</evidence>
<dbReference type="SUPFAM" id="SSF53790">
    <property type="entry name" value="Tetrapyrrole methylase"/>
    <property type="match status" value="1"/>
</dbReference>
<dbReference type="OrthoDB" id="9772960at2"/>
<dbReference type="STRING" id="37625.SAMN05660420_01844"/>
<evidence type="ECO:0000256" key="2">
    <source>
        <dbReference type="ARBA" id="ARBA00022573"/>
    </source>
</evidence>
<evidence type="ECO:0000256" key="1">
    <source>
        <dbReference type="ARBA" id="ARBA00004953"/>
    </source>
</evidence>
<dbReference type="PANTHER" id="PTHR47036">
    <property type="entry name" value="COBALT-FACTOR III C(17)-METHYLTRANSFERASE-RELATED"/>
    <property type="match status" value="1"/>
</dbReference>
<dbReference type="GO" id="GO:0032259">
    <property type="term" value="P:methylation"/>
    <property type="evidence" value="ECO:0007669"/>
    <property type="project" value="UniProtKB-KW"/>
</dbReference>
<keyword evidence="5" id="KW-0949">S-adenosyl-L-methionine</keyword>
<dbReference type="GO" id="GO:0009236">
    <property type="term" value="P:cobalamin biosynthetic process"/>
    <property type="evidence" value="ECO:0007669"/>
    <property type="project" value="UniProtKB-UniPathway"/>
</dbReference>
<dbReference type="NCBIfam" id="TIGR01466">
    <property type="entry name" value="cobJ_cbiH"/>
    <property type="match status" value="1"/>
</dbReference>
<dbReference type="InterPro" id="IPR051810">
    <property type="entry name" value="Precorrin_MeTrfase"/>
</dbReference>
<evidence type="ECO:0000256" key="3">
    <source>
        <dbReference type="ARBA" id="ARBA00022603"/>
    </source>
</evidence>
<dbReference type="CDD" id="cd11646">
    <property type="entry name" value="Precorrin_3B_C17_MT"/>
    <property type="match status" value="1"/>
</dbReference>
<protein>
    <submittedName>
        <fullName evidence="7">Precorrin-3 methyltransferase</fullName>
    </submittedName>
</protein>
<reference evidence="7 8" key="1">
    <citation type="submission" date="2016-10" db="EMBL/GenBank/DDBJ databases">
        <authorList>
            <person name="de Groot N.N."/>
        </authorList>
    </citation>
    <scope>NUCLEOTIDE SEQUENCE [LARGE SCALE GENOMIC DNA]</scope>
    <source>
        <strain evidence="7 8">DSM 7343</strain>
    </source>
</reference>
<evidence type="ECO:0000256" key="5">
    <source>
        <dbReference type="ARBA" id="ARBA00022691"/>
    </source>
</evidence>
<dbReference type="PANTHER" id="PTHR47036:SF1">
    <property type="entry name" value="COBALT-FACTOR III C(17)-METHYLTRANSFERASE-RELATED"/>
    <property type="match status" value="1"/>
</dbReference>
<dbReference type="Gene3D" id="3.30.950.10">
    <property type="entry name" value="Methyltransferase, Cobalt-precorrin-4 Transmethylase, Domain 2"/>
    <property type="match status" value="1"/>
</dbReference>
<dbReference type="InterPro" id="IPR000878">
    <property type="entry name" value="4pyrrol_Mease"/>
</dbReference>
<accession>A0A1H4AI75</accession>